<reference evidence="1" key="1">
    <citation type="submission" date="2020-02" db="EMBL/GenBank/DDBJ databases">
        <authorList>
            <person name="Meier V. D."/>
        </authorList>
    </citation>
    <scope>NUCLEOTIDE SEQUENCE</scope>
    <source>
        <strain evidence="1">AVDCRST_MAG03</strain>
    </source>
</reference>
<dbReference type="AlphaFoldDB" id="A0A6J4PGX3"/>
<sequence length="48" mass="5273">MFLRPAEEEVMEVPGARLRRRNPEVHSPLGLVTGAVTFGRRASGRVVA</sequence>
<name>A0A6J4PGX3_9ACTN</name>
<protein>
    <submittedName>
        <fullName evidence="1">Uncharacterized protein</fullName>
    </submittedName>
</protein>
<organism evidence="1">
    <name type="scientific">uncultured Rubrobacteraceae bacterium</name>
    <dbReference type="NCBI Taxonomy" id="349277"/>
    <lineage>
        <taxon>Bacteria</taxon>
        <taxon>Bacillati</taxon>
        <taxon>Actinomycetota</taxon>
        <taxon>Rubrobacteria</taxon>
        <taxon>Rubrobacterales</taxon>
        <taxon>Rubrobacteraceae</taxon>
        <taxon>environmental samples</taxon>
    </lineage>
</organism>
<accession>A0A6J4PGX3</accession>
<proteinExistence type="predicted"/>
<dbReference type="EMBL" id="CADCUT010000120">
    <property type="protein sequence ID" value="CAA9412533.1"/>
    <property type="molecule type" value="Genomic_DNA"/>
</dbReference>
<gene>
    <name evidence="1" type="ORF">AVDCRST_MAG03-1972</name>
</gene>
<evidence type="ECO:0000313" key="1">
    <source>
        <dbReference type="EMBL" id="CAA9412533.1"/>
    </source>
</evidence>